<gene>
    <name evidence="2" type="ORF">GGR39_003240</name>
</gene>
<evidence type="ECO:0000313" key="3">
    <source>
        <dbReference type="Proteomes" id="UP000561459"/>
    </source>
</evidence>
<dbReference type="EMBL" id="JACIDY010000010">
    <property type="protein sequence ID" value="MBB3941560.1"/>
    <property type="molecule type" value="Genomic_DNA"/>
</dbReference>
<evidence type="ECO:0000256" key="1">
    <source>
        <dbReference type="SAM" id="Phobius"/>
    </source>
</evidence>
<sequence>MTDRIYRWIWALRGRLPATRSVWTTMAIYGALLVPIGASGPKVGDWMSRVNYRDGLWVWFVIGAAYGHAKWWRAKTRSDRCR</sequence>
<dbReference type="AlphaFoldDB" id="A0A7W6C6P5"/>
<keyword evidence="3" id="KW-1185">Reference proteome</keyword>
<feature type="transmembrane region" description="Helical" evidence="1">
    <location>
        <begin position="56"/>
        <end position="72"/>
    </location>
</feature>
<comment type="caution">
    <text evidence="2">The sequence shown here is derived from an EMBL/GenBank/DDBJ whole genome shotgun (WGS) entry which is preliminary data.</text>
</comment>
<name>A0A7W6C6P5_9SPHN</name>
<keyword evidence="1" id="KW-0472">Membrane</keyword>
<dbReference type="RefSeq" id="WP_183618619.1">
    <property type="nucleotide sequence ID" value="NZ_JACIDY010000010.1"/>
</dbReference>
<proteinExistence type="predicted"/>
<keyword evidence="1" id="KW-0812">Transmembrane</keyword>
<protein>
    <submittedName>
        <fullName evidence="2">Uncharacterized protein</fullName>
    </submittedName>
</protein>
<accession>A0A7W6C6P5</accession>
<evidence type="ECO:0000313" key="2">
    <source>
        <dbReference type="EMBL" id="MBB3941560.1"/>
    </source>
</evidence>
<reference evidence="2 3" key="1">
    <citation type="submission" date="2020-08" db="EMBL/GenBank/DDBJ databases">
        <title>Genomic Encyclopedia of Type Strains, Phase IV (KMG-IV): sequencing the most valuable type-strain genomes for metagenomic binning, comparative biology and taxonomic classification.</title>
        <authorList>
            <person name="Goeker M."/>
        </authorList>
    </citation>
    <scope>NUCLEOTIDE SEQUENCE [LARGE SCALE GENOMIC DNA]</scope>
    <source>
        <strain evidence="2 3">DSM 27568</strain>
    </source>
</reference>
<dbReference type="Proteomes" id="UP000561459">
    <property type="component" value="Unassembled WGS sequence"/>
</dbReference>
<feature type="transmembrane region" description="Helical" evidence="1">
    <location>
        <begin position="21"/>
        <end position="40"/>
    </location>
</feature>
<organism evidence="2 3">
    <name type="scientific">Novosphingobium fluoreni</name>
    <dbReference type="NCBI Taxonomy" id="1391222"/>
    <lineage>
        <taxon>Bacteria</taxon>
        <taxon>Pseudomonadati</taxon>
        <taxon>Pseudomonadota</taxon>
        <taxon>Alphaproteobacteria</taxon>
        <taxon>Sphingomonadales</taxon>
        <taxon>Sphingomonadaceae</taxon>
        <taxon>Novosphingobium</taxon>
    </lineage>
</organism>
<keyword evidence="1" id="KW-1133">Transmembrane helix</keyword>